<dbReference type="GO" id="GO:0043138">
    <property type="term" value="F:3'-5' DNA helicase activity"/>
    <property type="evidence" value="ECO:0007669"/>
    <property type="project" value="UniProtKB-EC"/>
</dbReference>
<keyword evidence="4" id="KW-0347">Helicase</keyword>
<comment type="similarity">
    <text evidence="1">Belongs to the helicase family. SKI2 subfamily.</text>
</comment>
<keyword evidence="5" id="KW-0067">ATP-binding</keyword>
<evidence type="ECO:0000256" key="3">
    <source>
        <dbReference type="ARBA" id="ARBA00022801"/>
    </source>
</evidence>
<dbReference type="Gene3D" id="3.40.50.300">
    <property type="entry name" value="P-loop containing nucleotide triphosphate hydrolases"/>
    <property type="match status" value="2"/>
</dbReference>
<evidence type="ECO:0000256" key="7">
    <source>
        <dbReference type="ARBA" id="ARBA00023254"/>
    </source>
</evidence>
<dbReference type="GeneID" id="19463605"/>
<evidence type="ECO:0000259" key="13">
    <source>
        <dbReference type="PROSITE" id="PS51194"/>
    </source>
</evidence>
<dbReference type="HOGENOM" id="CLU_000335_0_4_1"/>
<dbReference type="eggNOG" id="KOG0952">
    <property type="taxonomic scope" value="Eukaryota"/>
</dbReference>
<dbReference type="GO" id="GO:0005524">
    <property type="term" value="F:ATP binding"/>
    <property type="evidence" value="ECO:0007669"/>
    <property type="project" value="UniProtKB-KW"/>
</dbReference>
<keyword evidence="6" id="KW-0413">Isomerase</keyword>
<dbReference type="Proteomes" id="UP000016922">
    <property type="component" value="Unassembled WGS sequence"/>
</dbReference>
<evidence type="ECO:0000259" key="12">
    <source>
        <dbReference type="PROSITE" id="PS51192"/>
    </source>
</evidence>
<dbReference type="InterPro" id="IPR036390">
    <property type="entry name" value="WH_DNA-bd_sf"/>
</dbReference>
<evidence type="ECO:0000256" key="2">
    <source>
        <dbReference type="ARBA" id="ARBA00022741"/>
    </source>
</evidence>
<dbReference type="KEGG" id="glz:GLAREA_04550"/>
<dbReference type="PANTHER" id="PTHR47835">
    <property type="entry name" value="HFM1, ATP DEPENDENT DNA HELICASE HOMOLOG"/>
    <property type="match status" value="1"/>
</dbReference>
<keyword evidence="3 14" id="KW-0378">Hydrolase</keyword>
<dbReference type="EC" id="5.6.2.4" evidence="9"/>
<evidence type="ECO:0000313" key="14">
    <source>
        <dbReference type="EMBL" id="EPE27759.1"/>
    </source>
</evidence>
<dbReference type="Gene3D" id="1.10.10.10">
    <property type="entry name" value="Winged helix-like DNA-binding domain superfamily/Winged helix DNA-binding domain"/>
    <property type="match status" value="1"/>
</dbReference>
<dbReference type="SUPFAM" id="SSF81995">
    <property type="entry name" value="beta-sandwich domain of Sec23/24"/>
    <property type="match status" value="1"/>
</dbReference>
<comment type="catalytic activity">
    <reaction evidence="8">
        <text>Couples ATP hydrolysis with the unwinding of duplex DNA by translocating in the 3'-5' direction.</text>
        <dbReference type="EC" id="5.6.2.4"/>
    </reaction>
</comment>
<evidence type="ECO:0000313" key="15">
    <source>
        <dbReference type="Proteomes" id="UP000016922"/>
    </source>
</evidence>
<dbReference type="Pfam" id="PF23445">
    <property type="entry name" value="WHD_SNRNP200"/>
    <property type="match status" value="1"/>
</dbReference>
<dbReference type="InterPro" id="IPR001650">
    <property type="entry name" value="Helicase_C-like"/>
</dbReference>
<feature type="domain" description="Helicase C-terminal" evidence="13">
    <location>
        <begin position="567"/>
        <end position="755"/>
    </location>
</feature>
<dbReference type="EMBL" id="KE145369">
    <property type="protein sequence ID" value="EPE27759.1"/>
    <property type="molecule type" value="Genomic_DNA"/>
</dbReference>
<dbReference type="SMART" id="SM00973">
    <property type="entry name" value="Sec63"/>
    <property type="match status" value="1"/>
</dbReference>
<dbReference type="SMART" id="SM00487">
    <property type="entry name" value="DEXDc"/>
    <property type="match status" value="1"/>
</dbReference>
<feature type="region of interest" description="Disordered" evidence="11">
    <location>
        <begin position="22"/>
        <end position="74"/>
    </location>
</feature>
<keyword evidence="2" id="KW-0547">Nucleotide-binding</keyword>
<dbReference type="InterPro" id="IPR011545">
    <property type="entry name" value="DEAD/DEAH_box_helicase_dom"/>
</dbReference>
<dbReference type="GO" id="GO:0003676">
    <property type="term" value="F:nucleic acid binding"/>
    <property type="evidence" value="ECO:0007669"/>
    <property type="project" value="InterPro"/>
</dbReference>
<dbReference type="Pfam" id="PF00270">
    <property type="entry name" value="DEAD"/>
    <property type="match status" value="1"/>
</dbReference>
<dbReference type="InterPro" id="IPR057842">
    <property type="entry name" value="WH_MER3"/>
</dbReference>
<name>S3CRQ9_GLAL2</name>
<evidence type="ECO:0000256" key="11">
    <source>
        <dbReference type="SAM" id="MobiDB-lite"/>
    </source>
</evidence>
<feature type="domain" description="Helicase ATP-binding" evidence="12">
    <location>
        <begin position="353"/>
        <end position="527"/>
    </location>
</feature>
<evidence type="ECO:0000256" key="4">
    <source>
        <dbReference type="ARBA" id="ARBA00022806"/>
    </source>
</evidence>
<dbReference type="Pfam" id="PF02889">
    <property type="entry name" value="Sec63"/>
    <property type="match status" value="1"/>
</dbReference>
<comment type="catalytic activity">
    <reaction evidence="10">
        <text>ATP + H2O = ADP + phosphate + H(+)</text>
        <dbReference type="Rhea" id="RHEA:13065"/>
        <dbReference type="ChEBI" id="CHEBI:15377"/>
        <dbReference type="ChEBI" id="CHEBI:15378"/>
        <dbReference type="ChEBI" id="CHEBI:30616"/>
        <dbReference type="ChEBI" id="CHEBI:43474"/>
        <dbReference type="ChEBI" id="CHEBI:456216"/>
        <dbReference type="EC" id="5.6.2.4"/>
    </reaction>
</comment>
<evidence type="ECO:0000256" key="9">
    <source>
        <dbReference type="ARBA" id="ARBA00034808"/>
    </source>
</evidence>
<dbReference type="GO" id="GO:0051321">
    <property type="term" value="P:meiotic cell cycle"/>
    <property type="evidence" value="ECO:0007669"/>
    <property type="project" value="UniProtKB-KW"/>
</dbReference>
<dbReference type="SUPFAM" id="SSF46785">
    <property type="entry name" value="Winged helix' DNA-binding domain"/>
    <property type="match status" value="1"/>
</dbReference>
<dbReference type="FunFam" id="1.10.3380.10:FF:000012">
    <property type="entry name" value="DEAD/DEAH box DNA helicase"/>
    <property type="match status" value="1"/>
</dbReference>
<gene>
    <name evidence="14" type="ORF">GLAREA_04550</name>
</gene>
<proteinExistence type="inferred from homology"/>
<dbReference type="InterPro" id="IPR036388">
    <property type="entry name" value="WH-like_DNA-bd_sf"/>
</dbReference>
<dbReference type="SUPFAM" id="SSF158702">
    <property type="entry name" value="Sec63 N-terminal domain-like"/>
    <property type="match status" value="1"/>
</dbReference>
<dbReference type="Pfam" id="PF00271">
    <property type="entry name" value="Helicase_C"/>
    <property type="match status" value="1"/>
</dbReference>
<dbReference type="RefSeq" id="XP_008085118.1">
    <property type="nucleotide sequence ID" value="XM_008086927.1"/>
</dbReference>
<feature type="region of interest" description="Disordered" evidence="11">
    <location>
        <begin position="1232"/>
        <end position="1264"/>
    </location>
</feature>
<dbReference type="InterPro" id="IPR052247">
    <property type="entry name" value="Meiotic_Crossover_Helicase"/>
</dbReference>
<organism evidence="14 15">
    <name type="scientific">Glarea lozoyensis (strain ATCC 20868 / MF5171)</name>
    <dbReference type="NCBI Taxonomy" id="1116229"/>
    <lineage>
        <taxon>Eukaryota</taxon>
        <taxon>Fungi</taxon>
        <taxon>Dikarya</taxon>
        <taxon>Ascomycota</taxon>
        <taxon>Pezizomycotina</taxon>
        <taxon>Leotiomycetes</taxon>
        <taxon>Helotiales</taxon>
        <taxon>Helotiaceae</taxon>
        <taxon>Glarea</taxon>
    </lineage>
</organism>
<dbReference type="InterPro" id="IPR004179">
    <property type="entry name" value="Sec63-dom"/>
</dbReference>
<protein>
    <recommendedName>
        <fullName evidence="9">DNA 3'-5' helicase</fullName>
        <ecNumber evidence="9">5.6.2.4</ecNumber>
    </recommendedName>
</protein>
<dbReference type="InterPro" id="IPR014001">
    <property type="entry name" value="Helicase_ATP-bd"/>
</dbReference>
<dbReference type="SUPFAM" id="SSF52540">
    <property type="entry name" value="P-loop containing nucleoside triphosphate hydrolases"/>
    <property type="match status" value="1"/>
</dbReference>
<dbReference type="Gene3D" id="1.10.3380.10">
    <property type="entry name" value="Sec63 N-terminal domain-like domain"/>
    <property type="match status" value="1"/>
</dbReference>
<feature type="compositionally biased region" description="Polar residues" evidence="11">
    <location>
        <begin position="55"/>
        <end position="67"/>
    </location>
</feature>
<evidence type="ECO:0000256" key="5">
    <source>
        <dbReference type="ARBA" id="ARBA00022840"/>
    </source>
</evidence>
<keyword evidence="7" id="KW-0469">Meiosis</keyword>
<sequence>MDPHLQKIVNDVRAEHHEDPTANEFSFHPAQSHPPRHGYLPAPLGDSLGTKRLGDSNQSPYTTSHTYRSLEDPSGSLFGDQLTGFDDGTDGTYLSQTCRPLPTQHASSVPGRLSLMPRTSHGQLQADREPRPMSNADNHFRFTQNLRAGMPVNGDMLRRPLQRTQLQSTDSVDQLLNAMGSNRQMPLASFRPVQHNDFQQQAQQRMNNLFHQQGQQHTPPMMSNYAASPHTFMPSTDSSPFHPQESPSERISMRRASATRSNPGHLQPSVKNDLEAKVFLPRTPQTRTFSPVKRTPGSQIVAPAETTPRTLGLGHAPPIVHGIQLVSPHDLPDRFRQVFPYQLFNAVQSKCFAPIYKSSSNVVVAAPTGSGKTALLELAICKTVEENGSGQFKIVYQAPTKSLCSERVRDWSKKFTHLNLTCAELTGDTGQMEMNRVRNASIIVTTPEKWDSITRKWADHHKLVQMVKLFLIDEVHILKEVRGATLEVVVSRMKSRGADVRFVALSATIPNSEDVAVWLGRDHCTQQLPASRETFDETFRPVKLQKHVYGYDGKMNDFAFEKLLDGKLPGLIRKHTRKKPIMIFCFTRKSCESTALKLAEWWTGQVAAERAWPSPSQRVVVGSKELQDIVTCGVAFHHAGLDAQDRQVIETSFLKGNISVICCTSTLAVGVNLPCHLVILKGTVTFGNNLLTEYSDLEVMQMLGRAGRPQFEDTAVAIIMTKNEKKDHYDKMISGTDILESSLHLNLIEHLNSEIGLQTVNSLDSARSWLEGTFLSVRMRLNPGYYRIDNIVQGGDTDHRLKLVCERDIKLLQEHDLVTRGDTIKCTEYGQAMSRYMVNFETMKALLSIPEHSKTEDILNIICQASEFKDLRMKPNQRPCLREINKSPFMKYPVKETISTTTHKIYLLVQMQLGGIEHPTDKEYVGMKRQFLTERAVISERISRLLRCVIDCKAVDCDAISTRHALDLARSISAGYWENSNLQLRQIPNIGPVLARKLINNNVNSIEKLYNLDSATIERYSGKNPPFGKKVLQDLMGFPRLTCVAELVGSHTKKNEKRPKVSVKVRLGYSNTKTPVWDGKKPSLTFLAETSDGVLVHFWRGGMHQLEKGYEIKFSAELSSAEDHIVCRIGCDAVIGTQHMRVLKHNIPACDFPPIPKKIVSQNEPTRKSSSDEFGLDDIEDEVLLNAASRAEMVAEDDVFQNMDNEIDAQSTTVVVKKSLPVATPPVVQMANEGMDKPRKPRTRTSLSNISLQEGPEKNVKSGASKIPQNAKLGASEKAASSKKQSLKLKHEFEFSDNDDMEVIDLAQDYPTAYSDLAPRNYRKLHNLHKNVQEDKALRLVTQKPQYQYGSGNPPQIPFAHTGTDRQDMFDDTDYLDVDFPSPSAITQGSKNRSLTLSSSRAMAENRTSAGISDISQSGAYYEDDVELPEKPVVSFLDQHPDSSFGNDSLGSLEAGMLELYDPMTRLAAVAASPKLNSSFVDGVFDFEAFNNGTGSQESRLSLSAYQPAGLYPPAEKYTKEATKRARSPTPDGEAVKCRRVTKDVDTTRITEAAQEEFKPVYPEWLNEFDADLINGFKDFVDFVD</sequence>
<dbReference type="PROSITE" id="PS51194">
    <property type="entry name" value="HELICASE_CTER"/>
    <property type="match status" value="1"/>
</dbReference>
<dbReference type="GO" id="GO:0016787">
    <property type="term" value="F:hydrolase activity"/>
    <property type="evidence" value="ECO:0007669"/>
    <property type="project" value="UniProtKB-KW"/>
</dbReference>
<dbReference type="STRING" id="1116229.S3CRQ9"/>
<evidence type="ECO:0000256" key="1">
    <source>
        <dbReference type="ARBA" id="ARBA00010140"/>
    </source>
</evidence>
<dbReference type="OrthoDB" id="5575at2759"/>
<accession>S3CRQ9</accession>
<reference evidence="14 15" key="1">
    <citation type="journal article" date="2013" name="BMC Genomics">
        <title>Genomics-driven discovery of the pneumocandin biosynthetic gene cluster in the fungus Glarea lozoyensis.</title>
        <authorList>
            <person name="Chen L."/>
            <person name="Yue Q."/>
            <person name="Zhang X."/>
            <person name="Xiang M."/>
            <person name="Wang C."/>
            <person name="Li S."/>
            <person name="Che Y."/>
            <person name="Ortiz-Lopez F.J."/>
            <person name="Bills G.F."/>
            <person name="Liu X."/>
            <person name="An Z."/>
        </authorList>
    </citation>
    <scope>NUCLEOTIDE SEQUENCE [LARGE SCALE GENOMIC DNA]</scope>
    <source>
        <strain evidence="15">ATCC 20868 / MF5171</strain>
    </source>
</reference>
<dbReference type="PANTHER" id="PTHR47835:SF3">
    <property type="entry name" value="HELICASE FOR MEIOSIS 1"/>
    <property type="match status" value="1"/>
</dbReference>
<dbReference type="SMART" id="SM00490">
    <property type="entry name" value="HELICc"/>
    <property type="match status" value="1"/>
</dbReference>
<dbReference type="InterPro" id="IPR027417">
    <property type="entry name" value="P-loop_NTPase"/>
</dbReference>
<keyword evidence="15" id="KW-1185">Reference proteome</keyword>
<dbReference type="PROSITE" id="PS51192">
    <property type="entry name" value="HELICASE_ATP_BIND_1"/>
    <property type="match status" value="1"/>
</dbReference>
<evidence type="ECO:0000256" key="8">
    <source>
        <dbReference type="ARBA" id="ARBA00034617"/>
    </source>
</evidence>
<dbReference type="CDD" id="cd18795">
    <property type="entry name" value="SF2_C_Ski2"/>
    <property type="match status" value="1"/>
</dbReference>
<evidence type="ECO:0000256" key="6">
    <source>
        <dbReference type="ARBA" id="ARBA00023235"/>
    </source>
</evidence>
<evidence type="ECO:0000256" key="10">
    <source>
        <dbReference type="ARBA" id="ARBA00048988"/>
    </source>
</evidence>